<evidence type="ECO:0000313" key="2">
    <source>
        <dbReference type="EMBL" id="MBP2295945.1"/>
    </source>
</evidence>
<sequence>MSGFGFVLAVLFMTVVAPLWIIFHYITKWRSQRGLSAQDERLLAELWEIANRLEGRIHTLERVLDAEAPNWRNKI</sequence>
<dbReference type="Pfam" id="PF06667">
    <property type="entry name" value="PspB"/>
    <property type="match status" value="1"/>
</dbReference>
<evidence type="ECO:0000313" key="3">
    <source>
        <dbReference type="Proteomes" id="UP000781958"/>
    </source>
</evidence>
<feature type="transmembrane region" description="Helical" evidence="1">
    <location>
        <begin position="6"/>
        <end position="26"/>
    </location>
</feature>
<dbReference type="EMBL" id="JAGINP010000025">
    <property type="protein sequence ID" value="MBP2295945.1"/>
    <property type="molecule type" value="Genomic_DNA"/>
</dbReference>
<dbReference type="InterPro" id="IPR009554">
    <property type="entry name" value="Phageshock_PspB"/>
</dbReference>
<keyword evidence="1" id="KW-0812">Transmembrane</keyword>
<protein>
    <submittedName>
        <fullName evidence="2">Phage shock protein B</fullName>
    </submittedName>
</protein>
<organism evidence="2 3">
    <name type="scientific">Azospirillum rugosum</name>
    <dbReference type="NCBI Taxonomy" id="416170"/>
    <lineage>
        <taxon>Bacteria</taxon>
        <taxon>Pseudomonadati</taxon>
        <taxon>Pseudomonadota</taxon>
        <taxon>Alphaproteobacteria</taxon>
        <taxon>Rhodospirillales</taxon>
        <taxon>Azospirillaceae</taxon>
        <taxon>Azospirillum</taxon>
    </lineage>
</organism>
<reference evidence="2 3" key="1">
    <citation type="submission" date="2021-03" db="EMBL/GenBank/DDBJ databases">
        <title>Genomic Encyclopedia of Type Strains, Phase III (KMG-III): the genomes of soil and plant-associated and newly described type strains.</title>
        <authorList>
            <person name="Whitman W."/>
        </authorList>
    </citation>
    <scope>NUCLEOTIDE SEQUENCE [LARGE SCALE GENOMIC DNA]</scope>
    <source>
        <strain evidence="2 3">IMMIB AFH-6</strain>
    </source>
</reference>
<gene>
    <name evidence="2" type="ORF">J2851_005759</name>
</gene>
<proteinExistence type="predicted"/>
<dbReference type="Proteomes" id="UP000781958">
    <property type="component" value="Unassembled WGS sequence"/>
</dbReference>
<name>A0ABS4SX43_9PROT</name>
<keyword evidence="1" id="KW-1133">Transmembrane helix</keyword>
<evidence type="ECO:0000256" key="1">
    <source>
        <dbReference type="SAM" id="Phobius"/>
    </source>
</evidence>
<dbReference type="NCBIfam" id="TIGR02976">
    <property type="entry name" value="phageshock_pspB"/>
    <property type="match status" value="1"/>
</dbReference>
<dbReference type="RefSeq" id="WP_209770611.1">
    <property type="nucleotide sequence ID" value="NZ_JAGINP010000025.1"/>
</dbReference>
<accession>A0ABS4SX43</accession>
<keyword evidence="1" id="KW-0472">Membrane</keyword>
<comment type="caution">
    <text evidence="2">The sequence shown here is derived from an EMBL/GenBank/DDBJ whole genome shotgun (WGS) entry which is preliminary data.</text>
</comment>
<keyword evidence="3" id="KW-1185">Reference proteome</keyword>